<evidence type="ECO:0000313" key="2">
    <source>
        <dbReference type="Proteomes" id="UP000265020"/>
    </source>
</evidence>
<name>A0A3Q2DF45_CYPVA</name>
<dbReference type="AlphaFoldDB" id="A0A3Q2DF45"/>
<sequence length="99" mass="11252">MAIYTVRAEGDDPDGPGGCFVDVGVVLEGVEVLHNLQSINHAWVMLYGLIYPLKKTLKNTLEFYQKILMDLESSNFMFKILKILNGTLSFNYFYINPKS</sequence>
<keyword evidence="2" id="KW-1185">Reference proteome</keyword>
<dbReference type="Proteomes" id="UP000265020">
    <property type="component" value="Unassembled WGS sequence"/>
</dbReference>
<organism evidence="1 2">
    <name type="scientific">Cyprinodon variegatus</name>
    <name type="common">Sheepshead minnow</name>
    <dbReference type="NCBI Taxonomy" id="28743"/>
    <lineage>
        <taxon>Eukaryota</taxon>
        <taxon>Metazoa</taxon>
        <taxon>Chordata</taxon>
        <taxon>Craniata</taxon>
        <taxon>Vertebrata</taxon>
        <taxon>Euteleostomi</taxon>
        <taxon>Actinopterygii</taxon>
        <taxon>Neopterygii</taxon>
        <taxon>Teleostei</taxon>
        <taxon>Neoteleostei</taxon>
        <taxon>Acanthomorphata</taxon>
        <taxon>Ovalentaria</taxon>
        <taxon>Atherinomorphae</taxon>
        <taxon>Cyprinodontiformes</taxon>
        <taxon>Cyprinodontidae</taxon>
        <taxon>Cyprinodon</taxon>
    </lineage>
</organism>
<proteinExistence type="predicted"/>
<evidence type="ECO:0000313" key="1">
    <source>
        <dbReference type="Ensembl" id="ENSCVAP00000017214.1"/>
    </source>
</evidence>
<reference evidence="1" key="1">
    <citation type="submission" date="2025-08" db="UniProtKB">
        <authorList>
            <consortium name="Ensembl"/>
        </authorList>
    </citation>
    <scope>IDENTIFICATION</scope>
</reference>
<accession>A0A3Q2DF45</accession>
<dbReference type="Ensembl" id="ENSCVAT00000032215.1">
    <property type="protein sequence ID" value="ENSCVAP00000017214.1"/>
    <property type="gene ID" value="ENSCVAG00000020261.1"/>
</dbReference>
<reference evidence="1" key="2">
    <citation type="submission" date="2025-09" db="UniProtKB">
        <authorList>
            <consortium name="Ensembl"/>
        </authorList>
    </citation>
    <scope>IDENTIFICATION</scope>
</reference>
<protein>
    <submittedName>
        <fullName evidence="1">Uncharacterized protein</fullName>
    </submittedName>
</protein>